<reference evidence="2 3" key="3">
    <citation type="journal article" date="2011" name="Nat. Chem. Biol.">
        <title>Reveromycin A biosynthesis uses RevG and RevJ for stereospecific spiroacetal formation.</title>
        <authorList>
            <person name="Takahashi S."/>
            <person name="Toyoda A."/>
            <person name="Sekiyama Y."/>
            <person name="Takagi H."/>
            <person name="Nogawa T."/>
            <person name="Uramoto M."/>
            <person name="Suzuki R."/>
            <person name="Koshino H."/>
            <person name="Kumano T."/>
            <person name="Panthee S."/>
            <person name="Dairi T."/>
            <person name="Ishikawa J."/>
            <person name="Ikeda H."/>
            <person name="Sakaki Y."/>
            <person name="Osada H."/>
        </authorList>
    </citation>
    <scope>NUCLEOTIDE SEQUENCE [LARGE SCALE GENOMIC DNA]</scope>
    <source>
        <strain evidence="2 3">SN-593</strain>
    </source>
</reference>
<keyword evidence="3" id="KW-1185">Reference proteome</keyword>
<dbReference type="AlphaFoldDB" id="A0A7U3UYK5"/>
<feature type="domain" description="VWFA" evidence="1">
    <location>
        <begin position="61"/>
        <end position="235"/>
    </location>
</feature>
<organism evidence="2 3">
    <name type="scientific">Actinacidiphila reveromycinica</name>
    <dbReference type="NCBI Taxonomy" id="659352"/>
    <lineage>
        <taxon>Bacteria</taxon>
        <taxon>Bacillati</taxon>
        <taxon>Actinomycetota</taxon>
        <taxon>Actinomycetes</taxon>
        <taxon>Kitasatosporales</taxon>
        <taxon>Streptomycetaceae</taxon>
        <taxon>Actinacidiphila</taxon>
    </lineage>
</organism>
<reference evidence="2 3" key="1">
    <citation type="journal article" date="2010" name="J. Bacteriol.">
        <title>Biochemical characterization of a novel indole prenyltransferase from Streptomyces sp. SN-593.</title>
        <authorList>
            <person name="Takahashi S."/>
            <person name="Takagi H."/>
            <person name="Toyoda A."/>
            <person name="Uramoto M."/>
            <person name="Nogawa T."/>
            <person name="Ueki M."/>
            <person name="Sakaki Y."/>
            <person name="Osada H."/>
        </authorList>
    </citation>
    <scope>NUCLEOTIDE SEQUENCE [LARGE SCALE GENOMIC DNA]</scope>
    <source>
        <strain evidence="2 3">SN-593</strain>
    </source>
</reference>
<dbReference type="KEGG" id="arev:RVR_8264"/>
<dbReference type="PROSITE" id="PS50234">
    <property type="entry name" value="VWFA"/>
    <property type="match status" value="1"/>
</dbReference>
<dbReference type="SUPFAM" id="SSF53300">
    <property type="entry name" value="vWA-like"/>
    <property type="match status" value="1"/>
</dbReference>
<dbReference type="Gene3D" id="3.40.50.410">
    <property type="entry name" value="von Willebrand factor, type A domain"/>
    <property type="match status" value="1"/>
</dbReference>
<dbReference type="SMART" id="SM00327">
    <property type="entry name" value="VWA"/>
    <property type="match status" value="1"/>
</dbReference>
<evidence type="ECO:0000259" key="1">
    <source>
        <dbReference type="PROSITE" id="PS50234"/>
    </source>
</evidence>
<dbReference type="InterPro" id="IPR002035">
    <property type="entry name" value="VWF_A"/>
</dbReference>
<dbReference type="Pfam" id="PF10138">
    <property type="entry name" value="vWA-TerF-like"/>
    <property type="match status" value="1"/>
</dbReference>
<reference evidence="2 3" key="4">
    <citation type="journal article" date="2020" name="Sci. Rep.">
        <title>beta-carboline chemical signals induce reveromycin production through a LuxR family regulator in Streptomyces sp. SN-593.</title>
        <authorList>
            <person name="Panthee S."/>
            <person name="Kito N."/>
            <person name="Hayashi T."/>
            <person name="Shimizu T."/>
            <person name="Ishikawa J."/>
            <person name="Hamamoto H."/>
            <person name="Osada H."/>
            <person name="Takahashi S."/>
        </authorList>
    </citation>
    <scope>NUCLEOTIDE SEQUENCE [LARGE SCALE GENOMIC DNA]</scope>
    <source>
        <strain evidence="2 3">SN-593</strain>
    </source>
</reference>
<proteinExistence type="predicted"/>
<dbReference type="Proteomes" id="UP000595703">
    <property type="component" value="Chromosome"/>
</dbReference>
<sequence length="254" mass="27227">MATTAPAAGHHPPSPLETRMSLFRKSATATAPSEAPSDLVSLIKTAAVSLEKTGLSGQRAAVYLVLDHSGSMTSFYRSGAVQRLAEQALGLSANLDDDGTVPVVYFGSRAEDPIDVRVDNYAGIIDRTHPSVRWGSTDYAAAMRAVVAEHRASGATVPALVIFQTDGSPDNQGDAERELRNASNQPIFWAFVGFGNNIHFLEQLDELRGRAVDNASFFHARDPRNVTDAQLYDGITREYAAWLTAATTAGIVHA</sequence>
<protein>
    <submittedName>
        <fullName evidence="2">Putative toxic cation resistance protein</fullName>
    </submittedName>
</protein>
<reference evidence="2 3" key="2">
    <citation type="journal article" date="2011" name="J. Antibiot.">
        <title>Furaquinocins I and J: novel polyketide isoprenoid hybrid compounds from Streptomyces reveromyceticus SN-593.</title>
        <authorList>
            <person name="Panthee S."/>
            <person name="Takahashi S."/>
            <person name="Takagi H."/>
            <person name="Nogawa T."/>
            <person name="Oowada E."/>
            <person name="Uramoto M."/>
            <person name="Osada H."/>
        </authorList>
    </citation>
    <scope>NUCLEOTIDE SEQUENCE [LARGE SCALE GENOMIC DNA]</scope>
    <source>
        <strain evidence="2 3">SN-593</strain>
    </source>
</reference>
<dbReference type="EMBL" id="AP018365">
    <property type="protein sequence ID" value="BBB01032.1"/>
    <property type="molecule type" value="Genomic_DNA"/>
</dbReference>
<accession>A0A7U3UYK5</accession>
<evidence type="ECO:0000313" key="2">
    <source>
        <dbReference type="EMBL" id="BBB01032.1"/>
    </source>
</evidence>
<evidence type="ECO:0000313" key="3">
    <source>
        <dbReference type="Proteomes" id="UP000595703"/>
    </source>
</evidence>
<gene>
    <name evidence="2" type="ORF">RVR_8264</name>
</gene>
<dbReference type="InterPro" id="IPR019303">
    <property type="entry name" value="vWA_TerF_C"/>
</dbReference>
<dbReference type="CDD" id="cd00198">
    <property type="entry name" value="vWFA"/>
    <property type="match status" value="1"/>
</dbReference>
<name>A0A7U3UYK5_9ACTN</name>
<dbReference type="InterPro" id="IPR036465">
    <property type="entry name" value="vWFA_dom_sf"/>
</dbReference>